<keyword evidence="2" id="KW-1185">Reference proteome</keyword>
<evidence type="ECO:0000313" key="2">
    <source>
        <dbReference type="Proteomes" id="UP001177021"/>
    </source>
</evidence>
<evidence type="ECO:0000313" key="1">
    <source>
        <dbReference type="EMBL" id="CAJ2637842.1"/>
    </source>
</evidence>
<organism evidence="1 2">
    <name type="scientific">Trifolium pratense</name>
    <name type="common">Red clover</name>
    <dbReference type="NCBI Taxonomy" id="57577"/>
    <lineage>
        <taxon>Eukaryota</taxon>
        <taxon>Viridiplantae</taxon>
        <taxon>Streptophyta</taxon>
        <taxon>Embryophyta</taxon>
        <taxon>Tracheophyta</taxon>
        <taxon>Spermatophyta</taxon>
        <taxon>Magnoliopsida</taxon>
        <taxon>eudicotyledons</taxon>
        <taxon>Gunneridae</taxon>
        <taxon>Pentapetalae</taxon>
        <taxon>rosids</taxon>
        <taxon>fabids</taxon>
        <taxon>Fabales</taxon>
        <taxon>Fabaceae</taxon>
        <taxon>Papilionoideae</taxon>
        <taxon>50 kb inversion clade</taxon>
        <taxon>NPAAA clade</taxon>
        <taxon>Hologalegina</taxon>
        <taxon>IRL clade</taxon>
        <taxon>Trifolieae</taxon>
        <taxon>Trifolium</taxon>
    </lineage>
</organism>
<comment type="caution">
    <text evidence="1">The sequence shown here is derived from an EMBL/GenBank/DDBJ whole genome shotgun (WGS) entry which is preliminary data.</text>
</comment>
<protein>
    <submittedName>
        <fullName evidence="1">Uncharacterized protein</fullName>
    </submittedName>
</protein>
<accession>A0ACB0J208</accession>
<name>A0ACB0J208_TRIPR</name>
<dbReference type="EMBL" id="CASHSV030000013">
    <property type="protein sequence ID" value="CAJ2637842.1"/>
    <property type="molecule type" value="Genomic_DNA"/>
</dbReference>
<dbReference type="Proteomes" id="UP001177021">
    <property type="component" value="Unassembled WGS sequence"/>
</dbReference>
<gene>
    <name evidence="1" type="ORF">MILVUS5_LOCUS8145</name>
</gene>
<reference evidence="1" key="1">
    <citation type="submission" date="2023-10" db="EMBL/GenBank/DDBJ databases">
        <authorList>
            <person name="Rodriguez Cubillos JULIANA M."/>
            <person name="De Vega J."/>
        </authorList>
    </citation>
    <scope>NUCLEOTIDE SEQUENCE</scope>
</reference>
<proteinExistence type="predicted"/>
<sequence length="1073" mass="122417">MLSPSTKPFTSSLQTSFKRGFIPTPNSINTFFHFLFNLRKFNLIINLFNQFTTNKFPTTHKTHKIFTWALLNSHHFEQAERFMKKNPHTPFGAWDALIRGLCFTRQDPERVLSVLQHCLVKNSVFLSSSVFCSVIQNFCYLGHVGKAIEVLELMDEYRNVYPFDDFVCSSVISTFCRIGKPELSMWFFDNVTRLRTTWRPNLITCTAIVNALCKMGRVDEVCDLVRKMEEDGLGLDVVLYSVWVCGYIEEKVLFEVFRKMREMVKKGINHDFVSYTILIDGFSKLGDVEKSFTFLAKMIKEGIIPNKVTYTAIMSAYCKKGKAEEAFGVFERMKDMGIELDEFVFVVLIDGFGRIGDFDRVFQLFDDMEKRGIHPSVVTYNAVVNGLSKYGRTKEADEFAKNMTVDVITYSTLLHGYTEEENVLGILQTKKRLEDAGISMDVVMCNVLIRALFMMGAFEDVYALYKRMPEMDLVPNLITYCTMIDGYCKVGRIDEALEVFDDFRKTSISSYECYNSIINGLCKKGMVEMAIEVFLELDRNGLVLDTGTYRLLMKTIFKESSSKLILDLLCKMEGLGPDIYNAVCNDSIFLLCKRGLLDDANQLCTAMKKKGLTVTCKSYYSLLRRLLCVVGNRDQILPLLNSFLKEYGLIEPKVQKILARYLCLKDVDSALRFLGKTVDNSSAVTFPVSILKILIKEGRALDAYKLLMGVQDNLLVMYVDYAVVVHGLCKGGYLNKALDLCAFIEKKGMDLNTVVYNSIINGLCHEGCLIEAFRLFDSLEKLNLMTSEITYATLIYALCREGYLEDAEHVFTKMVINGFQPKTQVYNSLLDAISKFGQLEKAFELLYDMEKKYVEFDNMTVSAVINCYCQKGDMEGALEFYYKFKGKDILPDFLGFLYLIRGLCTKGRMEESRSVLREMLQSKNVAEMINIVNSEVDTESICDFLATLCEQGSIKEAVTVLNEITCMFFPVQRLSTSNQGSDKPQKMYESKDFGSKSSTSLPSSCKSDLYFESCDTRDVRNHMTNKDSHLKRSRLRGFDFYYSRIAALCTKGEVQEANQLAKEMLSDLIDPMN</sequence>